<dbReference type="EMBL" id="CAJVPW010003186">
    <property type="protein sequence ID" value="CAG8520275.1"/>
    <property type="molecule type" value="Genomic_DNA"/>
</dbReference>
<accession>A0ACA9LB01</accession>
<organism evidence="1 2">
    <name type="scientific">Cetraspora pellucida</name>
    <dbReference type="NCBI Taxonomy" id="1433469"/>
    <lineage>
        <taxon>Eukaryota</taxon>
        <taxon>Fungi</taxon>
        <taxon>Fungi incertae sedis</taxon>
        <taxon>Mucoromycota</taxon>
        <taxon>Glomeromycotina</taxon>
        <taxon>Glomeromycetes</taxon>
        <taxon>Diversisporales</taxon>
        <taxon>Gigasporaceae</taxon>
        <taxon>Cetraspora</taxon>
    </lineage>
</organism>
<keyword evidence="2" id="KW-1185">Reference proteome</keyword>
<comment type="caution">
    <text evidence="1">The sequence shown here is derived from an EMBL/GenBank/DDBJ whole genome shotgun (WGS) entry which is preliminary data.</text>
</comment>
<sequence length="39" mass="4403">ENNQTTNNNKVVQDVDLISKNINVNKDTHTVNSSNYTII</sequence>
<name>A0ACA9LB01_9GLOM</name>
<evidence type="ECO:0000313" key="1">
    <source>
        <dbReference type="EMBL" id="CAG8520275.1"/>
    </source>
</evidence>
<protein>
    <submittedName>
        <fullName evidence="1">17696_t:CDS:1</fullName>
    </submittedName>
</protein>
<dbReference type="Proteomes" id="UP000789366">
    <property type="component" value="Unassembled WGS sequence"/>
</dbReference>
<evidence type="ECO:0000313" key="2">
    <source>
        <dbReference type="Proteomes" id="UP000789366"/>
    </source>
</evidence>
<feature type="non-terminal residue" evidence="1">
    <location>
        <position position="1"/>
    </location>
</feature>
<proteinExistence type="predicted"/>
<reference evidence="1" key="1">
    <citation type="submission" date="2021-06" db="EMBL/GenBank/DDBJ databases">
        <authorList>
            <person name="Kallberg Y."/>
            <person name="Tangrot J."/>
            <person name="Rosling A."/>
        </authorList>
    </citation>
    <scope>NUCLEOTIDE SEQUENCE</scope>
    <source>
        <strain evidence="1">28 12/20/2015</strain>
    </source>
</reference>
<gene>
    <name evidence="1" type="ORF">SPELUC_LOCUS3899</name>
</gene>